<evidence type="ECO:0000256" key="1">
    <source>
        <dbReference type="ARBA" id="ARBA00004651"/>
    </source>
</evidence>
<dbReference type="PANTHER" id="PTHR33908">
    <property type="entry name" value="MANNOSYLTRANSFERASE YKCB-RELATED"/>
    <property type="match status" value="1"/>
</dbReference>
<dbReference type="Proteomes" id="UP000034492">
    <property type="component" value="Unassembled WGS sequence"/>
</dbReference>
<protein>
    <recommendedName>
        <fullName evidence="9">ArnT-like N-terminal domain-containing protein</fullName>
    </recommendedName>
</protein>
<evidence type="ECO:0000259" key="9">
    <source>
        <dbReference type="Pfam" id="PF02366"/>
    </source>
</evidence>
<keyword evidence="3" id="KW-0328">Glycosyltransferase</keyword>
<feature type="transmembrane region" description="Helical" evidence="8">
    <location>
        <begin position="268"/>
        <end position="286"/>
    </location>
</feature>
<feature type="transmembrane region" description="Helical" evidence="8">
    <location>
        <begin position="90"/>
        <end position="107"/>
    </location>
</feature>
<evidence type="ECO:0000256" key="2">
    <source>
        <dbReference type="ARBA" id="ARBA00022475"/>
    </source>
</evidence>
<comment type="caution">
    <text evidence="10">The sequence shown here is derived from an EMBL/GenBank/DDBJ whole genome shotgun (WGS) entry which is preliminary data.</text>
</comment>
<dbReference type="GO" id="GO:0000030">
    <property type="term" value="F:mannosyltransferase activity"/>
    <property type="evidence" value="ECO:0007669"/>
    <property type="project" value="InterPro"/>
</dbReference>
<feature type="transmembrane region" description="Helical" evidence="8">
    <location>
        <begin position="65"/>
        <end position="83"/>
    </location>
</feature>
<accession>A0A0G0ERL1</accession>
<feature type="transmembrane region" description="Helical" evidence="8">
    <location>
        <begin position="207"/>
        <end position="226"/>
    </location>
</feature>
<gene>
    <name evidence="10" type="ORF">US19_C0031G0007</name>
</gene>
<evidence type="ECO:0000313" key="10">
    <source>
        <dbReference type="EMBL" id="KKQ08107.1"/>
    </source>
</evidence>
<keyword evidence="2" id="KW-1003">Cell membrane</keyword>
<keyword evidence="6 8" id="KW-1133">Transmembrane helix</keyword>
<dbReference type="GO" id="GO:0006493">
    <property type="term" value="P:protein O-linked glycosylation"/>
    <property type="evidence" value="ECO:0007669"/>
    <property type="project" value="InterPro"/>
</dbReference>
<evidence type="ECO:0000256" key="7">
    <source>
        <dbReference type="ARBA" id="ARBA00023136"/>
    </source>
</evidence>
<feature type="transmembrane region" description="Helical" evidence="8">
    <location>
        <begin position="293"/>
        <end position="310"/>
    </location>
</feature>
<reference evidence="10 11" key="1">
    <citation type="journal article" date="2015" name="Nature">
        <title>rRNA introns, odd ribosomes, and small enigmatic genomes across a large radiation of phyla.</title>
        <authorList>
            <person name="Brown C.T."/>
            <person name="Hug L.A."/>
            <person name="Thomas B.C."/>
            <person name="Sharon I."/>
            <person name="Castelle C.J."/>
            <person name="Singh A."/>
            <person name="Wilkins M.J."/>
            <person name="Williams K.H."/>
            <person name="Banfield J.F."/>
        </authorList>
    </citation>
    <scope>NUCLEOTIDE SEQUENCE [LARGE SCALE GENOMIC DNA]</scope>
</reference>
<dbReference type="InterPro" id="IPR003342">
    <property type="entry name" value="ArnT-like_N"/>
</dbReference>
<dbReference type="GO" id="GO:0016763">
    <property type="term" value="F:pentosyltransferase activity"/>
    <property type="evidence" value="ECO:0007669"/>
    <property type="project" value="TreeGrafter"/>
</dbReference>
<organism evidence="10 11">
    <name type="scientific">Candidatus Daviesbacteria bacterium GW2011_GWB1_36_5</name>
    <dbReference type="NCBI Taxonomy" id="1618426"/>
    <lineage>
        <taxon>Bacteria</taxon>
        <taxon>Candidatus Daviesiibacteriota</taxon>
    </lineage>
</organism>
<dbReference type="GO" id="GO:0009103">
    <property type="term" value="P:lipopolysaccharide biosynthetic process"/>
    <property type="evidence" value="ECO:0007669"/>
    <property type="project" value="UniProtKB-ARBA"/>
</dbReference>
<dbReference type="InterPro" id="IPR050297">
    <property type="entry name" value="LipidA_mod_glycosyltrf_83"/>
</dbReference>
<sequence length="606" mass="69953">MKKLTVWTLLLFLLFSVHALTNLYWINLNNAPLPWDSANHLFISISVLEKIKSLDFLEVLKVSNYYPILVHTISALILLFTGVSIKIGQFLGTIYFIFTLLIIYLYLKNISNSFIAFFSTLFVSLSPIFFNQSRQLMLDIPSVGFLFLSLYFFQKSQCLKKLKPTLYFFIAAGCLGMTKWTGLIYLSVPAFLTLVNFYRQKSKIVQLKNAFLGMIVFGLVTLPWYLSNLNDLLYLGKIYSVDHSNPDGKNIWQLENFRDYLNIFIRDQVTPIPALVFLVCLPIYLFIKNKFKWFVISMILVNYLIFSLLGNKDSRFTMHLLVFVFFIVLAVLDLLIKRMKTVGILMLSFLSIFMISYFLVLSFRPSFFTNFKYPINIPILGRFNVIEDNNLLSKKVDLNTWSMDQVIEDLKSFNLTAKNNRVLVVSEWEHFNPSNLRTYGYVSGLTNLNVVTADIVFLKERYNDNQFPIQAEMVKFLKENDYILIVENDLGSPILLNGKALNQIKTYVYSDKQTLCRDFVLGISPPGQSCLVKDGEVLISSSDILIDRKPVPAGIKEIKGYAEVYCQWGCSFGVAKSPQMEKQLQLQFVKTYILPNKEKLNLFRII</sequence>
<keyword evidence="7 8" id="KW-0472">Membrane</keyword>
<evidence type="ECO:0000256" key="5">
    <source>
        <dbReference type="ARBA" id="ARBA00022692"/>
    </source>
</evidence>
<feature type="transmembrane region" description="Helical" evidence="8">
    <location>
        <begin position="166"/>
        <end position="195"/>
    </location>
</feature>
<feature type="transmembrane region" description="Helical" evidence="8">
    <location>
        <begin position="113"/>
        <end position="130"/>
    </location>
</feature>
<keyword evidence="4" id="KW-0808">Transferase</keyword>
<dbReference type="AlphaFoldDB" id="A0A0G0ERL1"/>
<dbReference type="PANTHER" id="PTHR33908:SF11">
    <property type="entry name" value="MEMBRANE PROTEIN"/>
    <property type="match status" value="1"/>
</dbReference>
<dbReference type="GO" id="GO:0005886">
    <property type="term" value="C:plasma membrane"/>
    <property type="evidence" value="ECO:0007669"/>
    <property type="project" value="UniProtKB-SubCell"/>
</dbReference>
<evidence type="ECO:0000256" key="4">
    <source>
        <dbReference type="ARBA" id="ARBA00022679"/>
    </source>
</evidence>
<dbReference type="Pfam" id="PF02366">
    <property type="entry name" value="PMT"/>
    <property type="match status" value="1"/>
</dbReference>
<feature type="transmembrane region" description="Helical" evidence="8">
    <location>
        <begin position="316"/>
        <end position="336"/>
    </location>
</feature>
<evidence type="ECO:0000256" key="3">
    <source>
        <dbReference type="ARBA" id="ARBA00022676"/>
    </source>
</evidence>
<name>A0A0G0ERL1_9BACT</name>
<evidence type="ECO:0000256" key="6">
    <source>
        <dbReference type="ARBA" id="ARBA00022989"/>
    </source>
</evidence>
<proteinExistence type="predicted"/>
<evidence type="ECO:0000256" key="8">
    <source>
        <dbReference type="SAM" id="Phobius"/>
    </source>
</evidence>
<dbReference type="EMBL" id="LBSA01000031">
    <property type="protein sequence ID" value="KKQ08107.1"/>
    <property type="molecule type" value="Genomic_DNA"/>
</dbReference>
<comment type="subcellular location">
    <subcellularLocation>
        <location evidence="1">Cell membrane</location>
        <topology evidence="1">Multi-pass membrane protein</topology>
    </subcellularLocation>
</comment>
<feature type="domain" description="ArnT-like N-terminal" evidence="9">
    <location>
        <begin position="94"/>
        <end position="227"/>
    </location>
</feature>
<feature type="transmembrane region" description="Helical" evidence="8">
    <location>
        <begin position="343"/>
        <end position="363"/>
    </location>
</feature>
<keyword evidence="5 8" id="KW-0812">Transmembrane</keyword>
<evidence type="ECO:0000313" key="11">
    <source>
        <dbReference type="Proteomes" id="UP000034492"/>
    </source>
</evidence>